<dbReference type="PANTHER" id="PTHR33452">
    <property type="entry name" value="OXIDOREDUCTASE CATD-RELATED"/>
    <property type="match status" value="1"/>
</dbReference>
<evidence type="ECO:0000256" key="2">
    <source>
        <dbReference type="ARBA" id="ARBA00006679"/>
    </source>
</evidence>
<feature type="transmembrane region" description="Helical" evidence="7">
    <location>
        <begin position="78"/>
        <end position="97"/>
    </location>
</feature>
<keyword evidence="4 7" id="KW-0812">Transmembrane</keyword>
<evidence type="ECO:0000256" key="3">
    <source>
        <dbReference type="ARBA" id="ARBA00022475"/>
    </source>
</evidence>
<reference evidence="8" key="1">
    <citation type="submission" date="2024-07" db="EMBL/GenBank/DDBJ databases">
        <authorList>
            <person name="Biller S.J."/>
        </authorList>
    </citation>
    <scope>NUCLEOTIDE SEQUENCE</scope>
    <source>
        <strain evidence="8">WC2420</strain>
    </source>
</reference>
<dbReference type="AlphaFoldDB" id="A0AB39VJY6"/>
<sequence length="137" mass="15182">MRYFSITKFSDAILLITRIMLMLLFVIFGYEKLIGFSGTINYMASTGSPFPTLSAIVAVVLEFFVGIAIILGFYTRPLALIMAVYTLITALIGHNFWTMTGAAHYANEINFYKNVAIMGGLFLLALTGPGKYSLDRK</sequence>
<comment type="similarity">
    <text evidence="2">Belongs to the DoxX family.</text>
</comment>
<protein>
    <submittedName>
        <fullName evidence="8">DoxX family protein</fullName>
    </submittedName>
</protein>
<comment type="subcellular location">
    <subcellularLocation>
        <location evidence="1">Cell membrane</location>
        <topology evidence="1">Multi-pass membrane protein</topology>
    </subcellularLocation>
</comment>
<dbReference type="Pfam" id="PF07681">
    <property type="entry name" value="DoxX"/>
    <property type="match status" value="1"/>
</dbReference>
<evidence type="ECO:0000256" key="7">
    <source>
        <dbReference type="SAM" id="Phobius"/>
    </source>
</evidence>
<accession>A0AB39VJY6</accession>
<keyword evidence="6 7" id="KW-0472">Membrane</keyword>
<feature type="transmembrane region" description="Helical" evidence="7">
    <location>
        <begin position="50"/>
        <end position="71"/>
    </location>
</feature>
<gene>
    <name evidence="8" type="ORF">AB3G37_14215</name>
</gene>
<feature type="transmembrane region" description="Helical" evidence="7">
    <location>
        <begin position="12"/>
        <end position="30"/>
    </location>
</feature>
<proteinExistence type="inferred from homology"/>
<evidence type="ECO:0000256" key="4">
    <source>
        <dbReference type="ARBA" id="ARBA00022692"/>
    </source>
</evidence>
<dbReference type="InterPro" id="IPR051907">
    <property type="entry name" value="DoxX-like_oxidoreductase"/>
</dbReference>
<keyword evidence="3" id="KW-1003">Cell membrane</keyword>
<keyword evidence="5 7" id="KW-1133">Transmembrane helix</keyword>
<evidence type="ECO:0000256" key="5">
    <source>
        <dbReference type="ARBA" id="ARBA00022989"/>
    </source>
</evidence>
<dbReference type="InterPro" id="IPR032808">
    <property type="entry name" value="DoxX"/>
</dbReference>
<evidence type="ECO:0000313" key="8">
    <source>
        <dbReference type="EMBL" id="XDU70730.1"/>
    </source>
</evidence>
<dbReference type="PANTHER" id="PTHR33452:SF1">
    <property type="entry name" value="INNER MEMBRANE PROTEIN YPHA-RELATED"/>
    <property type="match status" value="1"/>
</dbReference>
<evidence type="ECO:0000256" key="6">
    <source>
        <dbReference type="ARBA" id="ARBA00023136"/>
    </source>
</evidence>
<dbReference type="EMBL" id="CP165628">
    <property type="protein sequence ID" value="XDU70730.1"/>
    <property type="molecule type" value="Genomic_DNA"/>
</dbReference>
<organism evidence="8">
    <name type="scientific">Rouxiella sp. WC2420</name>
    <dbReference type="NCBI Taxonomy" id="3234145"/>
    <lineage>
        <taxon>Bacteria</taxon>
        <taxon>Pseudomonadati</taxon>
        <taxon>Pseudomonadota</taxon>
        <taxon>Gammaproteobacteria</taxon>
        <taxon>Enterobacterales</taxon>
        <taxon>Yersiniaceae</taxon>
        <taxon>Rouxiella</taxon>
    </lineage>
</organism>
<feature type="transmembrane region" description="Helical" evidence="7">
    <location>
        <begin position="109"/>
        <end position="127"/>
    </location>
</feature>
<evidence type="ECO:0000256" key="1">
    <source>
        <dbReference type="ARBA" id="ARBA00004651"/>
    </source>
</evidence>
<name>A0AB39VJY6_9GAMM</name>
<dbReference type="GO" id="GO:0005886">
    <property type="term" value="C:plasma membrane"/>
    <property type="evidence" value="ECO:0007669"/>
    <property type="project" value="UniProtKB-SubCell"/>
</dbReference>